<sequence length="70" mass="8001">MKRVKITEDGFVWHVLTEAEAKQALGKVEVFALYDDDSESLIENEKDIETHIRRGGYVGIEVGFMDDNQN</sequence>
<evidence type="ECO:0000313" key="1">
    <source>
        <dbReference type="EMBL" id="TYK34358.1"/>
    </source>
</evidence>
<evidence type="ECO:0000313" key="2">
    <source>
        <dbReference type="Proteomes" id="UP000324383"/>
    </source>
</evidence>
<dbReference type="AlphaFoldDB" id="A0A5D3ETR3"/>
<organism evidence="1 2">
    <name type="scientific">Bacteroides pyogenes</name>
    <dbReference type="NCBI Taxonomy" id="310300"/>
    <lineage>
        <taxon>Bacteria</taxon>
        <taxon>Pseudomonadati</taxon>
        <taxon>Bacteroidota</taxon>
        <taxon>Bacteroidia</taxon>
        <taxon>Bacteroidales</taxon>
        <taxon>Bacteroidaceae</taxon>
        <taxon>Bacteroides</taxon>
    </lineage>
</organism>
<dbReference type="Proteomes" id="UP000324383">
    <property type="component" value="Unassembled WGS sequence"/>
</dbReference>
<dbReference type="EMBL" id="VKLW01000008">
    <property type="protein sequence ID" value="TYK34358.1"/>
    <property type="molecule type" value="Genomic_DNA"/>
</dbReference>
<accession>A0A5D3ETR3</accession>
<keyword evidence="2" id="KW-1185">Reference proteome</keyword>
<reference evidence="1 2" key="1">
    <citation type="submission" date="2019-07" db="EMBL/GenBank/DDBJ databases">
        <title>Draft Genome Sequences of Bacteroides pyogenes Strains Isolated from the Uterus Holstein Dairy Cows with Metritis.</title>
        <authorList>
            <person name="Cunha F."/>
            <person name="Galvao K.N."/>
            <person name="Jeon S.J."/>
            <person name="Jeong K.C."/>
        </authorList>
    </citation>
    <scope>NUCLEOTIDE SEQUENCE [LARGE SCALE GENOMIC DNA]</scope>
    <source>
        <strain evidence="1 2">KG-31</strain>
    </source>
</reference>
<protein>
    <submittedName>
        <fullName evidence="1">Uncharacterized protein</fullName>
    </submittedName>
</protein>
<gene>
    <name evidence="1" type="ORF">FNJ60_05040</name>
</gene>
<name>A0A5D3ETR3_9BACE</name>
<dbReference type="RefSeq" id="WP_027325580.1">
    <property type="nucleotide sequence ID" value="NZ_CP197398.1"/>
</dbReference>
<proteinExistence type="predicted"/>
<comment type="caution">
    <text evidence="1">The sequence shown here is derived from an EMBL/GenBank/DDBJ whole genome shotgun (WGS) entry which is preliminary data.</text>
</comment>